<feature type="region of interest" description="Disordered" evidence="1">
    <location>
        <begin position="753"/>
        <end position="786"/>
    </location>
</feature>
<keyword evidence="3" id="KW-1185">Reference proteome</keyword>
<feature type="compositionally biased region" description="Polar residues" evidence="1">
    <location>
        <begin position="860"/>
        <end position="871"/>
    </location>
</feature>
<protein>
    <recommendedName>
        <fullName evidence="4">DUF4592 domain-containing protein</fullName>
    </recommendedName>
</protein>
<feature type="compositionally biased region" description="Polar residues" evidence="1">
    <location>
        <begin position="960"/>
        <end position="970"/>
    </location>
</feature>
<feature type="region of interest" description="Disordered" evidence="1">
    <location>
        <begin position="831"/>
        <end position="889"/>
    </location>
</feature>
<dbReference type="OrthoDB" id="6621371at2759"/>
<feature type="compositionally biased region" description="Basic and acidic residues" evidence="1">
    <location>
        <begin position="971"/>
        <end position="984"/>
    </location>
</feature>
<feature type="region of interest" description="Disordered" evidence="1">
    <location>
        <begin position="267"/>
        <end position="328"/>
    </location>
</feature>
<feature type="compositionally biased region" description="Basic and acidic residues" evidence="1">
    <location>
        <begin position="832"/>
        <end position="859"/>
    </location>
</feature>
<comment type="caution">
    <text evidence="2">The sequence shown here is derived from an EMBL/GenBank/DDBJ whole genome shotgun (WGS) entry which is preliminary data.</text>
</comment>
<feature type="compositionally biased region" description="Basic and acidic residues" evidence="1">
    <location>
        <begin position="872"/>
        <end position="889"/>
    </location>
</feature>
<feature type="compositionally biased region" description="Low complexity" evidence="1">
    <location>
        <begin position="700"/>
        <end position="710"/>
    </location>
</feature>
<proteinExistence type="predicted"/>
<dbReference type="EMBL" id="JAACXV010012484">
    <property type="protein sequence ID" value="KAF7274596.1"/>
    <property type="molecule type" value="Genomic_DNA"/>
</dbReference>
<reference evidence="2" key="1">
    <citation type="submission" date="2020-08" db="EMBL/GenBank/DDBJ databases">
        <title>Genome sequencing and assembly of the red palm weevil Rhynchophorus ferrugineus.</title>
        <authorList>
            <person name="Dias G.B."/>
            <person name="Bergman C.M."/>
            <person name="Manee M."/>
        </authorList>
    </citation>
    <scope>NUCLEOTIDE SEQUENCE</scope>
    <source>
        <strain evidence="2">AA-2017</strain>
        <tissue evidence="2">Whole larva</tissue>
    </source>
</reference>
<sequence length="984" mass="110240">MFYQNRPYFGQRTSRELSWINMIRIVLPYRDLPCKSHSTCSDGSLLSMDGSEMEEDSIGLPSRNSSKVSLNEKKPELDIELGPTSLSVPLNHSAAHHRVSVRPKRTYGAPRRKKGQIATALPATPEVNEESSIRSISPESITTEPIIELYSSTSRTSALTNPPRPDIKLKCNSLPAGVTPPTGDSFRLSRSRSNAGKSQDDAALPVQEKEEKLSLFDRLFPRRSGKKKKKEEKVMERNTIMEVDSGSAKRTSDEKVVHTQPIPVTVSKAQPETRPRTSHTYAKREEVKPTVVPRTGAASRQRIQPIDIPSSPTSPRESSSVEPISPVTPERLYHARTSPIQLELENVLKQRQIQHSNVKETVRDVTTHTSSSITTTTKEHSEIKSIVVEETKSRAKFAALSSLQQRVLNLSSAVEEDQLPPSVEIAIPKPKKTISKSYSFKNQSEKLMVLDGDRLSADSSKTVTKSSSLDSIKNLDEPKLKSELQMILKPVQNLCDKVDKPPEVETQNNEIITVNNKSVTESALKEAERTQIHSEQSSSTYTYNTSSSNTFEEHSVQTNKEPVLLPFNDAITISGPSHTAIVNVTSQADNINHNTITSETECVENEGIKSIVHKESQISVTKIHLKQKSTEVIRTSVTVPKENVPEFLNKQLNKVEQRSASDDLERPQLLPRKFSKEDVEIIERDGDSECSKDVSPPKTPTLVPVTPTTPNQNRFRKNDSKPSSRKSSIISITPESPVRDHLKDRALKARSISLDSLKTDQNGNDPSTGAADKSSQDSLDKLDRRTGDGVILRRKSLVKHKNEEEPELMKVFARRSLKLKDGDVEQIQESIAEEKLRESNKENVKDATGEDPQKKKEDCSMQNKLIKSSFNDSKKSTESLRTSGEESDVHLRRSISNNVFLSSHRAVSLNLAKPQPTHELSIRKQPSLNERRRTDWQSVKEQNYSEKRAESETITTISTNSDIPTKNFSQRKAEWEKRVQQAQK</sequence>
<feature type="compositionally biased region" description="Basic and acidic residues" evidence="1">
    <location>
        <begin position="774"/>
        <end position="786"/>
    </location>
</feature>
<feature type="region of interest" description="Disordered" evidence="1">
    <location>
        <begin position="171"/>
        <end position="205"/>
    </location>
</feature>
<feature type="region of interest" description="Disordered" evidence="1">
    <location>
        <begin position="684"/>
        <end position="738"/>
    </location>
</feature>
<feature type="region of interest" description="Disordered" evidence="1">
    <location>
        <begin position="49"/>
        <end position="70"/>
    </location>
</feature>
<evidence type="ECO:0008006" key="4">
    <source>
        <dbReference type="Google" id="ProtNLM"/>
    </source>
</evidence>
<name>A0A834I8F3_RHYFE</name>
<evidence type="ECO:0000313" key="2">
    <source>
        <dbReference type="EMBL" id="KAF7274596.1"/>
    </source>
</evidence>
<dbReference type="Proteomes" id="UP000625711">
    <property type="component" value="Unassembled WGS sequence"/>
</dbReference>
<feature type="compositionally biased region" description="Low complexity" evidence="1">
    <location>
        <begin position="309"/>
        <end position="323"/>
    </location>
</feature>
<feature type="compositionally biased region" description="Basic residues" evidence="1">
    <location>
        <begin position="94"/>
        <end position="115"/>
    </location>
</feature>
<evidence type="ECO:0000256" key="1">
    <source>
        <dbReference type="SAM" id="MobiDB-lite"/>
    </source>
</evidence>
<accession>A0A834I8F3</accession>
<gene>
    <name evidence="2" type="ORF">GWI33_012722</name>
</gene>
<feature type="region of interest" description="Disordered" evidence="1">
    <location>
        <begin position="94"/>
        <end position="116"/>
    </location>
</feature>
<dbReference type="AlphaFoldDB" id="A0A834I8F3"/>
<feature type="compositionally biased region" description="Polar residues" evidence="1">
    <location>
        <begin position="753"/>
        <end position="767"/>
    </location>
</feature>
<feature type="region of interest" description="Disordered" evidence="1">
    <location>
        <begin position="916"/>
        <end position="984"/>
    </location>
</feature>
<evidence type="ECO:0000313" key="3">
    <source>
        <dbReference type="Proteomes" id="UP000625711"/>
    </source>
</evidence>
<organism evidence="2 3">
    <name type="scientific">Rhynchophorus ferrugineus</name>
    <name type="common">Red palm weevil</name>
    <name type="synonym">Curculio ferrugineus</name>
    <dbReference type="NCBI Taxonomy" id="354439"/>
    <lineage>
        <taxon>Eukaryota</taxon>
        <taxon>Metazoa</taxon>
        <taxon>Ecdysozoa</taxon>
        <taxon>Arthropoda</taxon>
        <taxon>Hexapoda</taxon>
        <taxon>Insecta</taxon>
        <taxon>Pterygota</taxon>
        <taxon>Neoptera</taxon>
        <taxon>Endopterygota</taxon>
        <taxon>Coleoptera</taxon>
        <taxon>Polyphaga</taxon>
        <taxon>Cucujiformia</taxon>
        <taxon>Curculionidae</taxon>
        <taxon>Dryophthorinae</taxon>
        <taxon>Rhynchophorus</taxon>
    </lineage>
</organism>